<dbReference type="EMBL" id="JAWDGP010002352">
    <property type="protein sequence ID" value="KAK3783840.1"/>
    <property type="molecule type" value="Genomic_DNA"/>
</dbReference>
<gene>
    <name evidence="1" type="ORF">RRG08_031681</name>
</gene>
<reference evidence="1" key="1">
    <citation type="journal article" date="2023" name="G3 (Bethesda)">
        <title>A reference genome for the long-term kleptoplast-retaining sea slug Elysia crispata morphotype clarki.</title>
        <authorList>
            <person name="Eastman K.E."/>
            <person name="Pendleton A.L."/>
            <person name="Shaikh M.A."/>
            <person name="Suttiyut T."/>
            <person name="Ogas R."/>
            <person name="Tomko P."/>
            <person name="Gavelis G."/>
            <person name="Widhalm J.R."/>
            <person name="Wisecaver J.H."/>
        </authorList>
    </citation>
    <scope>NUCLEOTIDE SEQUENCE</scope>
    <source>
        <strain evidence="1">ECLA1</strain>
    </source>
</reference>
<evidence type="ECO:0000313" key="2">
    <source>
        <dbReference type="Proteomes" id="UP001283361"/>
    </source>
</evidence>
<evidence type="ECO:0000313" key="1">
    <source>
        <dbReference type="EMBL" id="KAK3783840.1"/>
    </source>
</evidence>
<comment type="caution">
    <text evidence="1">The sequence shown here is derived from an EMBL/GenBank/DDBJ whole genome shotgun (WGS) entry which is preliminary data.</text>
</comment>
<accession>A0AAE1DVG8</accession>
<protein>
    <submittedName>
        <fullName evidence="1">Uncharacterized protein</fullName>
    </submittedName>
</protein>
<proteinExistence type="predicted"/>
<organism evidence="1 2">
    <name type="scientific">Elysia crispata</name>
    <name type="common">lettuce slug</name>
    <dbReference type="NCBI Taxonomy" id="231223"/>
    <lineage>
        <taxon>Eukaryota</taxon>
        <taxon>Metazoa</taxon>
        <taxon>Spiralia</taxon>
        <taxon>Lophotrochozoa</taxon>
        <taxon>Mollusca</taxon>
        <taxon>Gastropoda</taxon>
        <taxon>Heterobranchia</taxon>
        <taxon>Euthyneura</taxon>
        <taxon>Panpulmonata</taxon>
        <taxon>Sacoglossa</taxon>
        <taxon>Placobranchoidea</taxon>
        <taxon>Plakobranchidae</taxon>
        <taxon>Elysia</taxon>
    </lineage>
</organism>
<name>A0AAE1DVG8_9GAST</name>
<sequence>MKVRIQQLVLLPTDANKLLVQWKGPYDIINSVGLNDYKVKISGKEKTLHANLLKKYLSRNEETSLRVPDVSSQTRDDPDVPSCVAVVQDNLTGDEQGSEDLPEIGTWGQKEDAADVKFGEALTYDRNREL</sequence>
<dbReference type="Proteomes" id="UP001283361">
    <property type="component" value="Unassembled WGS sequence"/>
</dbReference>
<keyword evidence="2" id="KW-1185">Reference proteome</keyword>
<dbReference type="AlphaFoldDB" id="A0AAE1DVG8"/>